<dbReference type="RefSeq" id="WP_216957810.1">
    <property type="nucleotide sequence ID" value="NZ_JAHOPB010000001.1"/>
</dbReference>
<dbReference type="EMBL" id="JAHOPB010000001">
    <property type="protein sequence ID" value="MBU8873558.1"/>
    <property type="molecule type" value="Genomic_DNA"/>
</dbReference>
<keyword evidence="1" id="KW-1133">Transmembrane helix</keyword>
<organism evidence="2 3">
    <name type="scientific">Reyranella humidisoli</name>
    <dbReference type="NCBI Taxonomy" id="2849149"/>
    <lineage>
        <taxon>Bacteria</taxon>
        <taxon>Pseudomonadati</taxon>
        <taxon>Pseudomonadota</taxon>
        <taxon>Alphaproteobacteria</taxon>
        <taxon>Hyphomicrobiales</taxon>
        <taxon>Reyranellaceae</taxon>
        <taxon>Reyranella</taxon>
    </lineage>
</organism>
<accession>A0ABS6IJW6</accession>
<reference evidence="2 3" key="1">
    <citation type="submission" date="2021-06" db="EMBL/GenBank/DDBJ databases">
        <authorList>
            <person name="Lee D.H."/>
        </authorList>
    </citation>
    <scope>NUCLEOTIDE SEQUENCE [LARGE SCALE GENOMIC DNA]</scope>
    <source>
        <strain evidence="2 3">MMS21-HV4-11</strain>
    </source>
</reference>
<evidence type="ECO:0000313" key="3">
    <source>
        <dbReference type="Proteomes" id="UP000727907"/>
    </source>
</evidence>
<feature type="transmembrane region" description="Helical" evidence="1">
    <location>
        <begin position="51"/>
        <end position="73"/>
    </location>
</feature>
<keyword evidence="1" id="KW-0812">Transmembrane</keyword>
<sequence length="123" mass="13250">MSIIDSLGWAMATQFQPLRSGYVYRQDRTGRPILVTAGERRGFVRAFGWNFPAHVAGFMATVIMAAMVTAHLYPKGNETGGFVLMGGLLAIIGFGLYASVKWAMHAPSRVLSDRPTLSNGAGS</sequence>
<protein>
    <submittedName>
        <fullName evidence="2">Uncharacterized protein</fullName>
    </submittedName>
</protein>
<feature type="transmembrane region" description="Helical" evidence="1">
    <location>
        <begin position="79"/>
        <end position="100"/>
    </location>
</feature>
<name>A0ABS6IJW6_9HYPH</name>
<evidence type="ECO:0000256" key="1">
    <source>
        <dbReference type="SAM" id="Phobius"/>
    </source>
</evidence>
<proteinExistence type="predicted"/>
<keyword evidence="3" id="KW-1185">Reference proteome</keyword>
<comment type="caution">
    <text evidence="2">The sequence shown here is derived from an EMBL/GenBank/DDBJ whole genome shotgun (WGS) entry which is preliminary data.</text>
</comment>
<keyword evidence="1" id="KW-0472">Membrane</keyword>
<evidence type="ECO:0000313" key="2">
    <source>
        <dbReference type="EMBL" id="MBU8873558.1"/>
    </source>
</evidence>
<dbReference type="Proteomes" id="UP000727907">
    <property type="component" value="Unassembled WGS sequence"/>
</dbReference>
<gene>
    <name evidence="2" type="ORF">KQ910_07275</name>
</gene>